<name>A0ABQ2RKC4_9DEIO</name>
<keyword evidence="3" id="KW-1185">Reference proteome</keyword>
<dbReference type="Proteomes" id="UP000634308">
    <property type="component" value="Unassembled WGS sequence"/>
</dbReference>
<accession>A0ABQ2RKC4</accession>
<sequence>MGTFNTASQPFYSAVAVPEGPGHSTDEQRSGTEPADGGDARKVSQCSKNAVRAQTYMRIKSTVETARLRCQNPVAVLTGLMR</sequence>
<evidence type="ECO:0000313" key="2">
    <source>
        <dbReference type="EMBL" id="GGR43913.1"/>
    </source>
</evidence>
<evidence type="ECO:0000256" key="1">
    <source>
        <dbReference type="SAM" id="MobiDB-lite"/>
    </source>
</evidence>
<dbReference type="EMBL" id="BMQM01000001">
    <property type="protein sequence ID" value="GGR43913.1"/>
    <property type="molecule type" value="Genomic_DNA"/>
</dbReference>
<comment type="caution">
    <text evidence="2">The sequence shown here is derived from an EMBL/GenBank/DDBJ whole genome shotgun (WGS) entry which is preliminary data.</text>
</comment>
<feature type="region of interest" description="Disordered" evidence="1">
    <location>
        <begin position="1"/>
        <end position="47"/>
    </location>
</feature>
<gene>
    <name evidence="2" type="ORF">GCM10008959_01020</name>
</gene>
<organism evidence="2 3">
    <name type="scientific">Deinococcus seoulensis</name>
    <dbReference type="NCBI Taxonomy" id="1837379"/>
    <lineage>
        <taxon>Bacteria</taxon>
        <taxon>Thermotogati</taxon>
        <taxon>Deinococcota</taxon>
        <taxon>Deinococci</taxon>
        <taxon>Deinococcales</taxon>
        <taxon>Deinococcaceae</taxon>
        <taxon>Deinococcus</taxon>
    </lineage>
</organism>
<protein>
    <submittedName>
        <fullName evidence="2">Uncharacterized protein</fullName>
    </submittedName>
</protein>
<evidence type="ECO:0000313" key="3">
    <source>
        <dbReference type="Proteomes" id="UP000634308"/>
    </source>
</evidence>
<feature type="compositionally biased region" description="Polar residues" evidence="1">
    <location>
        <begin position="1"/>
        <end position="11"/>
    </location>
</feature>
<proteinExistence type="predicted"/>
<reference evidence="3" key="1">
    <citation type="journal article" date="2019" name="Int. J. Syst. Evol. Microbiol.">
        <title>The Global Catalogue of Microorganisms (GCM) 10K type strain sequencing project: providing services to taxonomists for standard genome sequencing and annotation.</title>
        <authorList>
            <consortium name="The Broad Institute Genomics Platform"/>
            <consortium name="The Broad Institute Genome Sequencing Center for Infectious Disease"/>
            <person name="Wu L."/>
            <person name="Ma J."/>
        </authorList>
    </citation>
    <scope>NUCLEOTIDE SEQUENCE [LARGE SCALE GENOMIC DNA]</scope>
    <source>
        <strain evidence="3">JCM 31404</strain>
    </source>
</reference>